<organism evidence="2 3">
    <name type="scientific">Candidatus Ornithomonoglobus intestinigallinarum</name>
    <dbReference type="NCBI Taxonomy" id="2840894"/>
    <lineage>
        <taxon>Bacteria</taxon>
        <taxon>Bacillati</taxon>
        <taxon>Bacillota</taxon>
        <taxon>Clostridia</taxon>
        <taxon>Candidatus Ornithomonoglobus</taxon>
    </lineage>
</organism>
<dbReference type="EMBL" id="DVLU01000022">
    <property type="protein sequence ID" value="HIT84763.1"/>
    <property type="molecule type" value="Genomic_DNA"/>
</dbReference>
<reference evidence="2" key="2">
    <citation type="journal article" date="2021" name="PeerJ">
        <title>Extensive microbial diversity within the chicken gut microbiome revealed by metagenomics and culture.</title>
        <authorList>
            <person name="Gilroy R."/>
            <person name="Ravi A."/>
            <person name="Getino M."/>
            <person name="Pursley I."/>
            <person name="Horton D.L."/>
            <person name="Alikhan N.F."/>
            <person name="Baker D."/>
            <person name="Gharbi K."/>
            <person name="Hall N."/>
            <person name="Watson M."/>
            <person name="Adriaenssens E.M."/>
            <person name="Foster-Nyarko E."/>
            <person name="Jarju S."/>
            <person name="Secka A."/>
            <person name="Antonio M."/>
            <person name="Oren A."/>
            <person name="Chaudhuri R.R."/>
            <person name="La Ragione R."/>
            <person name="Hildebrand F."/>
            <person name="Pallen M.J."/>
        </authorList>
    </citation>
    <scope>NUCLEOTIDE SEQUENCE</scope>
    <source>
        <strain evidence="2">CHK181-108</strain>
    </source>
</reference>
<dbReference type="Proteomes" id="UP000824165">
    <property type="component" value="Unassembled WGS sequence"/>
</dbReference>
<proteinExistence type="predicted"/>
<evidence type="ECO:0000256" key="1">
    <source>
        <dbReference type="SAM" id="Phobius"/>
    </source>
</evidence>
<sequence>MDRYCDKKSECHSGCGTDFREAVCIHTDKIYDSCRDKDCLENIRVYLTACGQEVVDRAINVKCTKAEIIWVFSDIEPVPFNRGFYSVDLKYFFKVTLAVFTGAARPATVEGLATFDKKVILFGSEGNAKIFESKYKNDAFDCQLWKKTNMPHAVVEVVDPITLGAKLVDVKSKNGCCCRCDDDFDIASVPDSVCRVFDDSLIVSGEAKRVFVSIGIFSIIKLERKVQLMIPCYDFCIPQKECVGATAPTRYRPSVKITFKIGPGYNIRRLIECTAVIIIDLIAYWAVVNSYHALGIILVAVARLQDQPCIDLSHLCRSRYYFRKLPVHVSYIKIALFKLVFLYPVIDHLQRVFTVQHIGNAHPVI</sequence>
<keyword evidence="1" id="KW-0812">Transmembrane</keyword>
<feature type="transmembrane region" description="Helical" evidence="1">
    <location>
        <begin position="325"/>
        <end position="346"/>
    </location>
</feature>
<name>A0A9D1H1Z9_9FIRM</name>
<evidence type="ECO:0000313" key="2">
    <source>
        <dbReference type="EMBL" id="HIT84763.1"/>
    </source>
</evidence>
<reference evidence="2" key="1">
    <citation type="submission" date="2020-10" db="EMBL/GenBank/DDBJ databases">
        <authorList>
            <person name="Gilroy R."/>
        </authorList>
    </citation>
    <scope>NUCLEOTIDE SEQUENCE</scope>
    <source>
        <strain evidence="2">CHK181-108</strain>
    </source>
</reference>
<protein>
    <submittedName>
        <fullName evidence="2">Uncharacterized protein</fullName>
    </submittedName>
</protein>
<accession>A0A9D1H1Z9</accession>
<comment type="caution">
    <text evidence="2">The sequence shown here is derived from an EMBL/GenBank/DDBJ whole genome shotgun (WGS) entry which is preliminary data.</text>
</comment>
<evidence type="ECO:0000313" key="3">
    <source>
        <dbReference type="Proteomes" id="UP000824165"/>
    </source>
</evidence>
<feature type="transmembrane region" description="Helical" evidence="1">
    <location>
        <begin position="282"/>
        <end position="304"/>
    </location>
</feature>
<keyword evidence="1" id="KW-1133">Transmembrane helix</keyword>
<gene>
    <name evidence="2" type="ORF">IAA60_02530</name>
</gene>
<dbReference type="AlphaFoldDB" id="A0A9D1H1Z9"/>
<keyword evidence="1" id="KW-0472">Membrane</keyword>